<feature type="transmembrane region" description="Helical" evidence="8">
    <location>
        <begin position="261"/>
        <end position="279"/>
    </location>
</feature>
<keyword evidence="3" id="KW-0813">Transport</keyword>
<feature type="transmembrane region" description="Helical" evidence="8">
    <location>
        <begin position="85"/>
        <end position="107"/>
    </location>
</feature>
<evidence type="ECO:0000313" key="9">
    <source>
        <dbReference type="EMBL" id="RSU12099.1"/>
    </source>
</evidence>
<dbReference type="Pfam" id="PF01594">
    <property type="entry name" value="AI-2E_transport"/>
    <property type="match status" value="1"/>
</dbReference>
<feature type="transmembrane region" description="Helical" evidence="8">
    <location>
        <begin position="232"/>
        <end position="254"/>
    </location>
</feature>
<evidence type="ECO:0000313" key="10">
    <source>
        <dbReference type="Proteomes" id="UP000286773"/>
    </source>
</evidence>
<dbReference type="InterPro" id="IPR002549">
    <property type="entry name" value="AI-2E-like"/>
</dbReference>
<keyword evidence="6 8" id="KW-1133">Transmembrane helix</keyword>
<gene>
    <name evidence="9" type="ORF">CBF27_06645</name>
</gene>
<comment type="similarity">
    <text evidence="2">Belongs to the autoinducer-2 exporter (AI-2E) (TC 2.A.86) family.</text>
</comment>
<dbReference type="GO" id="GO:0005886">
    <property type="term" value="C:plasma membrane"/>
    <property type="evidence" value="ECO:0007669"/>
    <property type="project" value="UniProtKB-SubCell"/>
</dbReference>
<dbReference type="EMBL" id="NGKC01000006">
    <property type="protein sequence ID" value="RSU12099.1"/>
    <property type="molecule type" value="Genomic_DNA"/>
</dbReference>
<dbReference type="Proteomes" id="UP000286773">
    <property type="component" value="Unassembled WGS sequence"/>
</dbReference>
<keyword evidence="7 8" id="KW-0472">Membrane</keyword>
<proteinExistence type="inferred from homology"/>
<protein>
    <submittedName>
        <fullName evidence="9">AI-2E family transporter</fullName>
    </submittedName>
</protein>
<evidence type="ECO:0000256" key="5">
    <source>
        <dbReference type="ARBA" id="ARBA00022692"/>
    </source>
</evidence>
<keyword evidence="5 8" id="KW-0812">Transmembrane</keyword>
<evidence type="ECO:0000256" key="1">
    <source>
        <dbReference type="ARBA" id="ARBA00004651"/>
    </source>
</evidence>
<comment type="subcellular location">
    <subcellularLocation>
        <location evidence="1">Cell membrane</location>
        <topology evidence="1">Multi-pass membrane protein</topology>
    </subcellularLocation>
</comment>
<sequence length="390" mass="43372">MEKNKGKHSTTWFFKWFLNNQVVTALLIVLLCLLIIFVFTKVSYLFTPVIEFVGIVGLPVIISGLLFYLLNPLVDWLEKKGITRVWGITILYILVVALISWGVVILIPQIQLQTRSLIQEWPNYWRVIEEKFTELLTNPLFEQFRTPLEKTANEIFDSIGQMVSTYSKNAFQGIGNIVGAVASIVVTVVTVPFLLFFLLKDGSKMLPYFTQFLPTKARKPITDVLLDINKQVASYITGQLTVAFAVAVMFIIGFSAIGLDYSVTLGVLAGFLNLIPYVGSALATVPAIVIGIVAGPKMLISVILVFIIEQTLEGRFVSPLVLGSKMEIHPVTIIFVLLTAGKLFGLIGVILGIPGYAAIKVVVTHFFAWYKQVSGLYDDDILEEQQKQES</sequence>
<keyword evidence="10" id="KW-1185">Reference proteome</keyword>
<feature type="transmembrane region" description="Helical" evidence="8">
    <location>
        <begin position="285"/>
        <end position="308"/>
    </location>
</feature>
<feature type="transmembrane region" description="Helical" evidence="8">
    <location>
        <begin position="177"/>
        <end position="199"/>
    </location>
</feature>
<evidence type="ECO:0000256" key="2">
    <source>
        <dbReference type="ARBA" id="ARBA00009773"/>
    </source>
</evidence>
<evidence type="ECO:0000256" key="6">
    <source>
        <dbReference type="ARBA" id="ARBA00022989"/>
    </source>
</evidence>
<dbReference type="PANTHER" id="PTHR21716:SF53">
    <property type="entry name" value="PERMEASE PERM-RELATED"/>
    <property type="match status" value="1"/>
</dbReference>
<evidence type="ECO:0000256" key="4">
    <source>
        <dbReference type="ARBA" id="ARBA00022475"/>
    </source>
</evidence>
<name>A0A430AVM1_9ENTE</name>
<dbReference type="AlphaFoldDB" id="A0A430AVM1"/>
<reference evidence="9 10" key="1">
    <citation type="submission" date="2017-05" db="EMBL/GenBank/DDBJ databases">
        <title>Vagococcus spp. assemblies.</title>
        <authorList>
            <person name="Gulvik C.A."/>
        </authorList>
    </citation>
    <scope>NUCLEOTIDE SEQUENCE [LARGE SCALE GENOMIC DNA]</scope>
    <source>
        <strain evidence="9 10">LMG 24798</strain>
    </source>
</reference>
<dbReference type="OrthoDB" id="9793390at2"/>
<dbReference type="PANTHER" id="PTHR21716">
    <property type="entry name" value="TRANSMEMBRANE PROTEIN"/>
    <property type="match status" value="1"/>
</dbReference>
<accession>A0A430AVM1</accession>
<keyword evidence="4" id="KW-1003">Cell membrane</keyword>
<feature type="transmembrane region" description="Helical" evidence="8">
    <location>
        <begin position="52"/>
        <end position="70"/>
    </location>
</feature>
<dbReference type="RefSeq" id="WP_126813545.1">
    <property type="nucleotide sequence ID" value="NZ_NGKC01000006.1"/>
</dbReference>
<dbReference type="GO" id="GO:0055085">
    <property type="term" value="P:transmembrane transport"/>
    <property type="evidence" value="ECO:0007669"/>
    <property type="project" value="TreeGrafter"/>
</dbReference>
<feature type="transmembrane region" description="Helical" evidence="8">
    <location>
        <begin position="20"/>
        <end position="40"/>
    </location>
</feature>
<comment type="caution">
    <text evidence="9">The sequence shown here is derived from an EMBL/GenBank/DDBJ whole genome shotgun (WGS) entry which is preliminary data.</text>
</comment>
<organism evidence="9 10">
    <name type="scientific">Vagococcus acidifermentans</name>
    <dbReference type="NCBI Taxonomy" id="564710"/>
    <lineage>
        <taxon>Bacteria</taxon>
        <taxon>Bacillati</taxon>
        <taxon>Bacillota</taxon>
        <taxon>Bacilli</taxon>
        <taxon>Lactobacillales</taxon>
        <taxon>Enterococcaceae</taxon>
        <taxon>Vagococcus</taxon>
    </lineage>
</organism>
<evidence type="ECO:0000256" key="3">
    <source>
        <dbReference type="ARBA" id="ARBA00022448"/>
    </source>
</evidence>
<evidence type="ECO:0000256" key="7">
    <source>
        <dbReference type="ARBA" id="ARBA00023136"/>
    </source>
</evidence>
<evidence type="ECO:0000256" key="8">
    <source>
        <dbReference type="SAM" id="Phobius"/>
    </source>
</evidence>